<feature type="transmembrane region" description="Helical" evidence="1">
    <location>
        <begin position="6"/>
        <end position="24"/>
    </location>
</feature>
<dbReference type="EMBL" id="QUZU01000001">
    <property type="protein sequence ID" value="TFY92776.1"/>
    <property type="molecule type" value="Genomic_DNA"/>
</dbReference>
<keyword evidence="3" id="KW-1185">Reference proteome</keyword>
<gene>
    <name evidence="2" type="ORF">DYL59_02095</name>
</gene>
<reference evidence="2 3" key="1">
    <citation type="journal article" date="2019" name="Syst. Appl. Microbiol.">
        <title>New species of pathogenic Pseudomonas isolated from citrus in Tunisia: Proposal of Pseudomonas kairouanensis sp. nov. and Pseudomonas nabeulensis sp. nov.</title>
        <authorList>
            <person name="Oueslati M."/>
            <person name="Mulet M."/>
            <person name="Gomila M."/>
            <person name="Berge O."/>
            <person name="Hajlaoui M.R."/>
            <person name="Lalucat J."/>
            <person name="Sadfi-Zouaoui N."/>
            <person name="Garcia-Valdes E."/>
        </authorList>
    </citation>
    <scope>NUCLEOTIDE SEQUENCE [LARGE SCALE GENOMIC DNA]</scope>
    <source>
        <strain evidence="2 3">KC12</strain>
    </source>
</reference>
<keyword evidence="1" id="KW-0472">Membrane</keyword>
<accession>A0A4Z0B149</accession>
<keyword evidence="1" id="KW-0812">Transmembrane</keyword>
<keyword evidence="1" id="KW-1133">Transmembrane helix</keyword>
<evidence type="ECO:0000313" key="3">
    <source>
        <dbReference type="Proteomes" id="UP000297391"/>
    </source>
</evidence>
<evidence type="ECO:0000313" key="2">
    <source>
        <dbReference type="EMBL" id="TFY92776.1"/>
    </source>
</evidence>
<sequence>MTAIQICALIGIFTGLAILYWVGYKGGLTDGRAEGIEEGKCIQQSDHSEAIRNLNLSLEHARESHKSLYQHYTRALAAAKLGETDRLLLLAIAEKLKLAADTFRAVNSKSQATQALALRDKAISMAALLEAIAQEKAA</sequence>
<proteinExistence type="predicted"/>
<dbReference type="Proteomes" id="UP000297391">
    <property type="component" value="Unassembled WGS sequence"/>
</dbReference>
<name>A0A4Z0B149_9PSED</name>
<evidence type="ECO:0000256" key="1">
    <source>
        <dbReference type="SAM" id="Phobius"/>
    </source>
</evidence>
<protein>
    <submittedName>
        <fullName evidence="2">Uncharacterized protein</fullName>
    </submittedName>
</protein>
<dbReference type="RefSeq" id="WP_135287665.1">
    <property type="nucleotide sequence ID" value="NZ_QUZU01000001.1"/>
</dbReference>
<dbReference type="AlphaFoldDB" id="A0A4Z0B149"/>
<comment type="caution">
    <text evidence="2">The sequence shown here is derived from an EMBL/GenBank/DDBJ whole genome shotgun (WGS) entry which is preliminary data.</text>
</comment>
<dbReference type="OrthoDB" id="7008625at2"/>
<organism evidence="2 3">
    <name type="scientific">Pseudomonas kairouanensis</name>
    <dbReference type="NCBI Taxonomy" id="2293832"/>
    <lineage>
        <taxon>Bacteria</taxon>
        <taxon>Pseudomonadati</taxon>
        <taxon>Pseudomonadota</taxon>
        <taxon>Gammaproteobacteria</taxon>
        <taxon>Pseudomonadales</taxon>
        <taxon>Pseudomonadaceae</taxon>
        <taxon>Pseudomonas</taxon>
    </lineage>
</organism>